<keyword evidence="2" id="KW-0378">Hydrolase</keyword>
<dbReference type="Gene3D" id="3.90.950.10">
    <property type="match status" value="1"/>
</dbReference>
<dbReference type="InterPro" id="IPR002637">
    <property type="entry name" value="RdgB/HAM1"/>
</dbReference>
<dbReference type="GO" id="GO:0047429">
    <property type="term" value="F:nucleoside triphosphate diphosphatase activity"/>
    <property type="evidence" value="ECO:0007669"/>
    <property type="project" value="InterPro"/>
</dbReference>
<protein>
    <recommendedName>
        <fullName evidence="4">Ham1 family protein</fullName>
    </recommendedName>
</protein>
<reference evidence="3" key="1">
    <citation type="journal article" date="2020" name="Nature">
        <title>Giant virus diversity and host interactions through global metagenomics.</title>
        <authorList>
            <person name="Schulz F."/>
            <person name="Roux S."/>
            <person name="Paez-Espino D."/>
            <person name="Jungbluth S."/>
            <person name="Walsh D.A."/>
            <person name="Denef V.J."/>
            <person name="McMahon K.D."/>
            <person name="Konstantinidis K.T."/>
            <person name="Eloe-Fadrosh E.A."/>
            <person name="Kyrpides N.C."/>
            <person name="Woyke T."/>
        </authorList>
    </citation>
    <scope>NUCLEOTIDE SEQUENCE</scope>
    <source>
        <strain evidence="3">GVMAG-M-3300023179-99</strain>
    </source>
</reference>
<dbReference type="CDD" id="cd00515">
    <property type="entry name" value="HAM1"/>
    <property type="match status" value="1"/>
</dbReference>
<dbReference type="InterPro" id="IPR029001">
    <property type="entry name" value="ITPase-like_fam"/>
</dbReference>
<organism evidence="3">
    <name type="scientific">viral metagenome</name>
    <dbReference type="NCBI Taxonomy" id="1070528"/>
    <lineage>
        <taxon>unclassified sequences</taxon>
        <taxon>metagenomes</taxon>
        <taxon>organismal metagenomes</taxon>
    </lineage>
</organism>
<dbReference type="PANTHER" id="PTHR11067">
    <property type="entry name" value="INOSINE TRIPHOSPHATE PYROPHOSPHATASE/HAM1 PROTEIN"/>
    <property type="match status" value="1"/>
</dbReference>
<dbReference type="GO" id="GO:0005737">
    <property type="term" value="C:cytoplasm"/>
    <property type="evidence" value="ECO:0007669"/>
    <property type="project" value="TreeGrafter"/>
</dbReference>
<name>A0A6C0HF17_9ZZZZ</name>
<dbReference type="Pfam" id="PF01725">
    <property type="entry name" value="Ham1p_like"/>
    <property type="match status" value="1"/>
</dbReference>
<evidence type="ECO:0000313" key="3">
    <source>
        <dbReference type="EMBL" id="QHT79208.1"/>
    </source>
</evidence>
<dbReference type="EMBL" id="MN739946">
    <property type="protein sequence ID" value="QHT79208.1"/>
    <property type="molecule type" value="Genomic_DNA"/>
</dbReference>
<evidence type="ECO:0008006" key="4">
    <source>
        <dbReference type="Google" id="ProtNLM"/>
    </source>
</evidence>
<dbReference type="AlphaFoldDB" id="A0A6C0HF17"/>
<proteinExistence type="inferred from homology"/>
<dbReference type="GO" id="GO:0009143">
    <property type="term" value="P:nucleoside triphosphate catabolic process"/>
    <property type="evidence" value="ECO:0007669"/>
    <property type="project" value="InterPro"/>
</dbReference>
<dbReference type="PANTHER" id="PTHR11067:SF9">
    <property type="entry name" value="INOSINE TRIPHOSPHATE PYROPHOSPHATASE"/>
    <property type="match status" value="1"/>
</dbReference>
<accession>A0A6C0HF17</accession>
<sequence>MKQKLIFITGNANKLREVRQILGDDFCVINVNVDLPEIQSTSVEEVISEKIKEAEKVFSRKDVVQHIRKQFEEQGEKLKNSSDFTVVCEDTGFHIDSLNVGEKAEKGDHMFPGALIKFYLQALGAEGIIKQCKGSDARLTCYIGILKHGEIKKPISAVVEGSIAKKFVAGGFGFDPCFVPEGKKQPYSQLSAEEKNEISHRALAFRKLKEYLK</sequence>
<evidence type="ECO:0000256" key="1">
    <source>
        <dbReference type="ARBA" id="ARBA00008023"/>
    </source>
</evidence>
<evidence type="ECO:0000256" key="2">
    <source>
        <dbReference type="ARBA" id="ARBA00022801"/>
    </source>
</evidence>
<dbReference type="SUPFAM" id="SSF52972">
    <property type="entry name" value="ITPase-like"/>
    <property type="match status" value="1"/>
</dbReference>
<comment type="similarity">
    <text evidence="1">Belongs to the HAM1 NTPase family.</text>
</comment>